<name>A0ABY5SA86_9BACL</name>
<dbReference type="RefSeq" id="WP_258386914.1">
    <property type="nucleotide sequence ID" value="NZ_CP091430.1"/>
</dbReference>
<evidence type="ECO:0000259" key="3">
    <source>
        <dbReference type="Pfam" id="PF13248"/>
    </source>
</evidence>
<evidence type="ECO:0000313" key="5">
    <source>
        <dbReference type="Proteomes" id="UP001057877"/>
    </source>
</evidence>
<reference evidence="4" key="1">
    <citation type="submission" date="2022-01" db="EMBL/GenBank/DDBJ databases">
        <title>Paenibacillus spongiae sp. nov., isolated from marine sponge.</title>
        <authorList>
            <person name="Li Z."/>
            <person name="Zhang M."/>
        </authorList>
    </citation>
    <scope>NUCLEOTIDE SEQUENCE</scope>
    <source>
        <strain evidence="4">PHS-Z3</strain>
    </source>
</reference>
<accession>A0ABY5SA86</accession>
<evidence type="ECO:0000256" key="2">
    <source>
        <dbReference type="SAM" id="Phobius"/>
    </source>
</evidence>
<dbReference type="InterPro" id="IPR059113">
    <property type="entry name" value="Znf_ribbon"/>
</dbReference>
<keyword evidence="2" id="KW-0812">Transmembrane</keyword>
<dbReference type="Proteomes" id="UP001057877">
    <property type="component" value="Chromosome"/>
</dbReference>
<dbReference type="EMBL" id="CP091430">
    <property type="protein sequence ID" value="UVI30851.1"/>
    <property type="molecule type" value="Genomic_DNA"/>
</dbReference>
<proteinExistence type="predicted"/>
<protein>
    <submittedName>
        <fullName evidence="4">Zinc ribbon domain-containing protein</fullName>
    </submittedName>
</protein>
<feature type="compositionally biased region" description="Basic and acidic residues" evidence="1">
    <location>
        <begin position="83"/>
        <end position="92"/>
    </location>
</feature>
<feature type="region of interest" description="Disordered" evidence="1">
    <location>
        <begin position="73"/>
        <end position="100"/>
    </location>
</feature>
<evidence type="ECO:0000313" key="4">
    <source>
        <dbReference type="EMBL" id="UVI30851.1"/>
    </source>
</evidence>
<organism evidence="4 5">
    <name type="scientific">Paenibacillus spongiae</name>
    <dbReference type="NCBI Taxonomy" id="2909671"/>
    <lineage>
        <taxon>Bacteria</taxon>
        <taxon>Bacillati</taxon>
        <taxon>Bacillota</taxon>
        <taxon>Bacilli</taxon>
        <taxon>Bacillales</taxon>
        <taxon>Paenibacillaceae</taxon>
        <taxon>Paenibacillus</taxon>
    </lineage>
</organism>
<sequence length="126" mass="13592">MWHAIHHGILIIDSGLSRHAAINWGSSLATVLVLLLVGALVGAMIFVIKLTTDDSDKHKQIKEFVETLFGTPAHLRQGGGSEESGKDLDTVKARSSAEPFHEPCPACDTTVTHDDIHCPSCGLRLQ</sequence>
<dbReference type="Pfam" id="PF13248">
    <property type="entry name" value="Zn_ribbon_3"/>
    <property type="match status" value="1"/>
</dbReference>
<keyword evidence="2" id="KW-0472">Membrane</keyword>
<gene>
    <name evidence="4" type="ORF">L1F29_02945</name>
</gene>
<keyword evidence="5" id="KW-1185">Reference proteome</keyword>
<keyword evidence="2" id="KW-1133">Transmembrane helix</keyword>
<evidence type="ECO:0000256" key="1">
    <source>
        <dbReference type="SAM" id="MobiDB-lite"/>
    </source>
</evidence>
<feature type="transmembrane region" description="Helical" evidence="2">
    <location>
        <begin position="24"/>
        <end position="48"/>
    </location>
</feature>
<feature type="domain" description="Putative zinc-ribbon" evidence="3">
    <location>
        <begin position="103"/>
        <end position="125"/>
    </location>
</feature>